<organism evidence="1 2">
    <name type="scientific">Pseudomonas amygdali pv. lachrymans str. M301315</name>
    <dbReference type="NCBI Taxonomy" id="629260"/>
    <lineage>
        <taxon>Bacteria</taxon>
        <taxon>Pseudomonadati</taxon>
        <taxon>Pseudomonadota</taxon>
        <taxon>Gammaproteobacteria</taxon>
        <taxon>Pseudomonadales</taxon>
        <taxon>Pseudomonadaceae</taxon>
        <taxon>Pseudomonas</taxon>
        <taxon>Pseudomonas amygdali</taxon>
    </lineage>
</organism>
<geneLocation type="plasmid" evidence="2">
    <name>pmppla107</name>
</geneLocation>
<evidence type="ECO:0000313" key="1">
    <source>
        <dbReference type="EMBL" id="AXH60017.1"/>
    </source>
</evidence>
<dbReference type="RefSeq" id="WP_005741652.1">
    <property type="nucleotide sequence ID" value="NZ_CP031226.1"/>
</dbReference>
<reference evidence="1 2" key="1">
    <citation type="journal article" date="2011" name="PLoS Pathog.">
        <title>Dynamic evolution of pathogenicity revealed by sequencing and comparative genomics of 19 Pseudomonas syringae isolates.</title>
        <authorList>
            <person name="Baltrus D.A."/>
            <person name="Nishimura M.T."/>
            <person name="Romanchuk A."/>
            <person name="Chang J.H."/>
            <person name="Mukhtar M.S."/>
            <person name="Cherkis K."/>
            <person name="Roach J."/>
            <person name="Grant S.R."/>
            <person name="Jones C.D."/>
            <person name="Dangl J.L."/>
        </authorList>
    </citation>
    <scope>NUCLEOTIDE SEQUENCE [LARGE SCALE GENOMIC DNA]</scope>
    <source>
        <strain evidence="1 2">M301315</strain>
    </source>
</reference>
<dbReference type="EMBL" id="CP031226">
    <property type="protein sequence ID" value="AXH60017.1"/>
    <property type="molecule type" value="Genomic_DNA"/>
</dbReference>
<dbReference type="GeneID" id="39474815"/>
<evidence type="ECO:0000313" key="2">
    <source>
        <dbReference type="Proteomes" id="UP000006426"/>
    </source>
</evidence>
<protein>
    <submittedName>
        <fullName evidence="1">Uncharacterized protein</fullName>
    </submittedName>
</protein>
<name>A0AAD0PWI6_PSEAV</name>
<accession>A0AAD0PWI6</accession>
<proteinExistence type="predicted"/>
<sequence>MTDCVPYAIHVVTGLPLDRVLIMAGEVGHDPKAGMSPVAGWSLLKNVGCTVTAMKPPAGARSLSQVLKTLDNDKVYVLSTKDHWIAVVRGNVHDKAKTHGKTAVTHLFEVLSVPEFKIEEPPKPQPMTVSDMAKRFAEASKQGMGHRKVRLRIERGTVAIGSGHAVDVVEMSPGFDWSSSTLFLETSEPLGVADDKLAKLKHDLSKSGDLIYRLNSIIDDSSRSAEQKVDLMQGWLKKHFERPAR</sequence>
<gene>
    <name evidence="1" type="ORF">PLA107_032850</name>
</gene>
<dbReference type="Proteomes" id="UP000006426">
    <property type="component" value="Plasmid pmppla107"/>
</dbReference>
<dbReference type="AlphaFoldDB" id="A0AAD0PWI6"/>
<keyword evidence="1" id="KW-0614">Plasmid</keyword>